<accession>A0A7X0LK30</accession>
<feature type="signal peptide" evidence="2">
    <location>
        <begin position="1"/>
        <end position="28"/>
    </location>
</feature>
<protein>
    <submittedName>
        <fullName evidence="3">Uncharacterized protein</fullName>
    </submittedName>
</protein>
<name>A0A7X0LK30_9BACT</name>
<feature type="chain" id="PRO_5030796147" evidence="2">
    <location>
        <begin position="29"/>
        <end position="273"/>
    </location>
</feature>
<comment type="caution">
    <text evidence="3">The sequence shown here is derived from an EMBL/GenBank/DDBJ whole genome shotgun (WGS) entry which is preliminary data.</text>
</comment>
<reference evidence="3 4" key="1">
    <citation type="submission" date="2020-08" db="EMBL/GenBank/DDBJ databases">
        <title>Genomic Encyclopedia of Type Strains, Phase IV (KMG-IV): sequencing the most valuable type-strain genomes for metagenomic binning, comparative biology and taxonomic classification.</title>
        <authorList>
            <person name="Goeker M."/>
        </authorList>
    </citation>
    <scope>NUCLEOTIDE SEQUENCE [LARGE SCALE GENOMIC DNA]</scope>
    <source>
        <strain evidence="3 4">DSM 103725</strain>
    </source>
</reference>
<dbReference type="EMBL" id="JACHGY010000001">
    <property type="protein sequence ID" value="MBB6429482.1"/>
    <property type="molecule type" value="Genomic_DNA"/>
</dbReference>
<dbReference type="Proteomes" id="UP000541810">
    <property type="component" value="Unassembled WGS sequence"/>
</dbReference>
<proteinExistence type="predicted"/>
<evidence type="ECO:0000256" key="1">
    <source>
        <dbReference type="SAM" id="MobiDB-lite"/>
    </source>
</evidence>
<feature type="region of interest" description="Disordered" evidence="1">
    <location>
        <begin position="122"/>
        <end position="141"/>
    </location>
</feature>
<organism evidence="3 4">
    <name type="scientific">Algisphaera agarilytica</name>
    <dbReference type="NCBI Taxonomy" id="1385975"/>
    <lineage>
        <taxon>Bacteria</taxon>
        <taxon>Pseudomonadati</taxon>
        <taxon>Planctomycetota</taxon>
        <taxon>Phycisphaerae</taxon>
        <taxon>Phycisphaerales</taxon>
        <taxon>Phycisphaeraceae</taxon>
        <taxon>Algisphaera</taxon>
    </lineage>
</organism>
<dbReference type="RefSeq" id="WP_184677058.1">
    <property type="nucleotide sequence ID" value="NZ_JACHGY010000001.1"/>
</dbReference>
<evidence type="ECO:0000313" key="3">
    <source>
        <dbReference type="EMBL" id="MBB6429482.1"/>
    </source>
</evidence>
<evidence type="ECO:0000313" key="4">
    <source>
        <dbReference type="Proteomes" id="UP000541810"/>
    </source>
</evidence>
<keyword evidence="4" id="KW-1185">Reference proteome</keyword>
<gene>
    <name evidence="3" type="ORF">HNQ40_001288</name>
</gene>
<sequence length="273" mass="30299">MKTRCEFGWMARLAVAGLLAWPATMSSAQLQVEADAEALDTGRSQTVVITERPLRTFRGEAVRVGRYAESEKAIGVVRPLRPVPSFSYRDGYRYGYDRYTPRYEKAIGVVRPYVTYDPPVYNPPQTFTNPNARDESSARRAPSIDLQPVLAQDIEVTAVETVVVPEAHRDDAWALLNHGYYREARQQFALLGTVDDTPTRTGHALAAVLSGDLAGGAALMPDTPELPEGVVFRPATIKRLDQMREYLYADQPEMQAKLQAILDAVRTAVLTAE</sequence>
<evidence type="ECO:0000256" key="2">
    <source>
        <dbReference type="SAM" id="SignalP"/>
    </source>
</evidence>
<dbReference type="AlphaFoldDB" id="A0A7X0LK30"/>
<keyword evidence="2" id="KW-0732">Signal</keyword>